<organism evidence="5 6">
    <name type="scientific">Arachis hypogaea</name>
    <name type="common">Peanut</name>
    <dbReference type="NCBI Taxonomy" id="3818"/>
    <lineage>
        <taxon>Eukaryota</taxon>
        <taxon>Viridiplantae</taxon>
        <taxon>Streptophyta</taxon>
        <taxon>Embryophyta</taxon>
        <taxon>Tracheophyta</taxon>
        <taxon>Spermatophyta</taxon>
        <taxon>Magnoliopsida</taxon>
        <taxon>eudicotyledons</taxon>
        <taxon>Gunneridae</taxon>
        <taxon>Pentapetalae</taxon>
        <taxon>rosids</taxon>
        <taxon>fabids</taxon>
        <taxon>Fabales</taxon>
        <taxon>Fabaceae</taxon>
        <taxon>Papilionoideae</taxon>
        <taxon>50 kb inversion clade</taxon>
        <taxon>dalbergioids sensu lato</taxon>
        <taxon>Dalbergieae</taxon>
        <taxon>Pterocarpus clade</taxon>
        <taxon>Arachis</taxon>
    </lineage>
</organism>
<evidence type="ECO:0000256" key="2">
    <source>
        <dbReference type="ARBA" id="ARBA00022801"/>
    </source>
</evidence>
<dbReference type="InterPro" id="IPR051274">
    <property type="entry name" value="3-5_Exoribonuclease"/>
</dbReference>
<comment type="caution">
    <text evidence="5">The sequence shown here is derived from an EMBL/GenBank/DDBJ whole genome shotgun (WGS) entry which is preliminary data.</text>
</comment>
<evidence type="ECO:0000313" key="5">
    <source>
        <dbReference type="EMBL" id="RYR20921.1"/>
    </source>
</evidence>
<dbReference type="GO" id="GO:0003676">
    <property type="term" value="F:nucleic acid binding"/>
    <property type="evidence" value="ECO:0007669"/>
    <property type="project" value="InterPro"/>
</dbReference>
<sequence>MGSNWFVRPTEMSEQRINEYIEGKYGKFGVDRINAVATAHIVCHTNTFLIFSRVWHDTAVPFKEVIQQFEAWLMQRQLWKGGSLVGAAFVTCGNWDLKTKVPQQCQVSKLKLPPYFMEWINLKDVYLNFYKRRATGMITMMKELRIPLRGSHHLGIDDTKNIARVLQHMLLDGALIQITARRNPKTPAEVNFLFNHRIR</sequence>
<dbReference type="GO" id="GO:0000175">
    <property type="term" value="F:3'-5'-RNA exonuclease activity"/>
    <property type="evidence" value="ECO:0007669"/>
    <property type="project" value="InterPro"/>
</dbReference>
<dbReference type="PANTHER" id="PTHR23044">
    <property type="entry name" value="3'-5' EXONUCLEASE ERI1-RELATED"/>
    <property type="match status" value="1"/>
</dbReference>
<dbReference type="InterPro" id="IPR013520">
    <property type="entry name" value="Ribonucl_H"/>
</dbReference>
<keyword evidence="1" id="KW-0540">Nuclease</keyword>
<name>A0A445A394_ARAHY</name>
<gene>
    <name evidence="5" type="ORF">Ahy_B03g066144</name>
</gene>
<dbReference type="InterPro" id="IPR012337">
    <property type="entry name" value="RNaseH-like_sf"/>
</dbReference>
<dbReference type="PANTHER" id="PTHR23044:SF61">
    <property type="entry name" value="3'-5' EXORIBONUCLEASE 1-RELATED"/>
    <property type="match status" value="1"/>
</dbReference>
<dbReference type="SUPFAM" id="SSF53098">
    <property type="entry name" value="Ribonuclease H-like"/>
    <property type="match status" value="1"/>
</dbReference>
<reference evidence="5 6" key="1">
    <citation type="submission" date="2019-01" db="EMBL/GenBank/DDBJ databases">
        <title>Sequencing of cultivated peanut Arachis hypogaea provides insights into genome evolution and oil improvement.</title>
        <authorList>
            <person name="Chen X."/>
        </authorList>
    </citation>
    <scope>NUCLEOTIDE SEQUENCE [LARGE SCALE GENOMIC DNA]</scope>
    <source>
        <strain evidence="6">cv. Fuhuasheng</strain>
        <tissue evidence="5">Leaves</tissue>
    </source>
</reference>
<accession>A0A445A394</accession>
<proteinExistence type="predicted"/>
<feature type="domain" description="Exonuclease" evidence="4">
    <location>
        <begin position="60"/>
        <end position="166"/>
    </location>
</feature>
<keyword evidence="3" id="KW-0269">Exonuclease</keyword>
<dbReference type="Gene3D" id="3.30.420.10">
    <property type="entry name" value="Ribonuclease H-like superfamily/Ribonuclease H"/>
    <property type="match status" value="1"/>
</dbReference>
<dbReference type="AlphaFoldDB" id="A0A445A394"/>
<evidence type="ECO:0000256" key="1">
    <source>
        <dbReference type="ARBA" id="ARBA00022722"/>
    </source>
</evidence>
<evidence type="ECO:0000313" key="6">
    <source>
        <dbReference type="Proteomes" id="UP000289738"/>
    </source>
</evidence>
<dbReference type="Proteomes" id="UP000289738">
    <property type="component" value="Chromosome B03"/>
</dbReference>
<protein>
    <recommendedName>
        <fullName evidence="4">Exonuclease domain-containing protein</fullName>
    </recommendedName>
</protein>
<dbReference type="InterPro" id="IPR036397">
    <property type="entry name" value="RNaseH_sf"/>
</dbReference>
<dbReference type="EMBL" id="SDMP01000013">
    <property type="protein sequence ID" value="RYR20921.1"/>
    <property type="molecule type" value="Genomic_DNA"/>
</dbReference>
<dbReference type="Pfam" id="PF00929">
    <property type="entry name" value="RNase_T"/>
    <property type="match status" value="1"/>
</dbReference>
<evidence type="ECO:0000256" key="3">
    <source>
        <dbReference type="ARBA" id="ARBA00022839"/>
    </source>
</evidence>
<evidence type="ECO:0000259" key="4">
    <source>
        <dbReference type="Pfam" id="PF00929"/>
    </source>
</evidence>
<keyword evidence="2" id="KW-0378">Hydrolase</keyword>
<dbReference type="InterPro" id="IPR047201">
    <property type="entry name" value="ERI-1_3'hExo-like"/>
</dbReference>
<keyword evidence="6" id="KW-1185">Reference proteome</keyword>
<dbReference type="CDD" id="cd06133">
    <property type="entry name" value="ERI-1_3'hExo_like"/>
    <property type="match status" value="1"/>
</dbReference>